<sequence length="104" mass="11888">RYDIPRCANMLSQHSLLEITLTCQSSLSYNILLLLSIGPTEGLVQSSRHSNGDQRVPLSSLLSFLSSRWGFYEPWRHSRTSGAAINPQVKDLENFWNNLQKQRL</sequence>
<name>A0ACB7EY56_NIBAL</name>
<organism evidence="1 2">
    <name type="scientific">Nibea albiflora</name>
    <name type="common">Yellow drum</name>
    <name type="synonym">Corvina albiflora</name>
    <dbReference type="NCBI Taxonomy" id="240163"/>
    <lineage>
        <taxon>Eukaryota</taxon>
        <taxon>Metazoa</taxon>
        <taxon>Chordata</taxon>
        <taxon>Craniata</taxon>
        <taxon>Vertebrata</taxon>
        <taxon>Euteleostomi</taxon>
        <taxon>Actinopterygii</taxon>
        <taxon>Neopterygii</taxon>
        <taxon>Teleostei</taxon>
        <taxon>Neoteleostei</taxon>
        <taxon>Acanthomorphata</taxon>
        <taxon>Eupercaria</taxon>
        <taxon>Sciaenidae</taxon>
        <taxon>Nibea</taxon>
    </lineage>
</organism>
<accession>A0ACB7EY56</accession>
<evidence type="ECO:0000313" key="1">
    <source>
        <dbReference type="EMBL" id="KAG8006678.1"/>
    </source>
</evidence>
<reference evidence="1" key="1">
    <citation type="submission" date="2020-04" db="EMBL/GenBank/DDBJ databases">
        <title>A chromosome-scale assembly and high-density genetic map of the yellow drum (Nibea albiflora) genome.</title>
        <authorList>
            <person name="Xu D."/>
            <person name="Zhang W."/>
            <person name="Chen R."/>
            <person name="Tan P."/>
            <person name="Wang L."/>
            <person name="Song H."/>
            <person name="Tian L."/>
            <person name="Zhu Q."/>
            <person name="Wang B."/>
        </authorList>
    </citation>
    <scope>NUCLEOTIDE SEQUENCE</scope>
    <source>
        <strain evidence="1">ZJHYS-2018</strain>
    </source>
</reference>
<proteinExistence type="predicted"/>
<keyword evidence="2" id="KW-1185">Reference proteome</keyword>
<evidence type="ECO:0000313" key="2">
    <source>
        <dbReference type="Proteomes" id="UP000805704"/>
    </source>
</evidence>
<comment type="caution">
    <text evidence="1">The sequence shown here is derived from an EMBL/GenBank/DDBJ whole genome shotgun (WGS) entry which is preliminary data.</text>
</comment>
<feature type="non-terminal residue" evidence="1">
    <location>
        <position position="1"/>
    </location>
</feature>
<dbReference type="Proteomes" id="UP000805704">
    <property type="component" value="Chromosome 20"/>
</dbReference>
<gene>
    <name evidence="1" type="ORF">GBF38_022632</name>
</gene>
<protein>
    <submittedName>
        <fullName evidence="1">Uncharacterized protein</fullName>
    </submittedName>
</protein>
<dbReference type="EMBL" id="CM024808">
    <property type="protein sequence ID" value="KAG8006678.1"/>
    <property type="molecule type" value="Genomic_DNA"/>
</dbReference>